<dbReference type="FunFam" id="1.10.10.10:FF:000028">
    <property type="entry name" value="Fumarate/nitrate reduction transcriptional regulator Fnr"/>
    <property type="match status" value="1"/>
</dbReference>
<dbReference type="PROSITE" id="PS51063">
    <property type="entry name" value="HTH_CRP_2"/>
    <property type="match status" value="1"/>
</dbReference>
<evidence type="ECO:0000256" key="3">
    <source>
        <dbReference type="ARBA" id="ARBA00023163"/>
    </source>
</evidence>
<dbReference type="SUPFAM" id="SSF46785">
    <property type="entry name" value="Winged helix' DNA-binding domain"/>
    <property type="match status" value="1"/>
</dbReference>
<dbReference type="PANTHER" id="PTHR24567">
    <property type="entry name" value="CRP FAMILY TRANSCRIPTIONAL REGULATORY PROTEIN"/>
    <property type="match status" value="1"/>
</dbReference>
<evidence type="ECO:0000313" key="9">
    <source>
        <dbReference type="Proteomes" id="UP000245216"/>
    </source>
</evidence>
<dbReference type="STRING" id="511.UZ73_02140"/>
<dbReference type="CDD" id="cd00092">
    <property type="entry name" value="HTH_CRP"/>
    <property type="match status" value="1"/>
</dbReference>
<dbReference type="SMART" id="SM00100">
    <property type="entry name" value="cNMP"/>
    <property type="match status" value="1"/>
</dbReference>
<dbReference type="SUPFAM" id="SSF51206">
    <property type="entry name" value="cAMP-binding domain-like"/>
    <property type="match status" value="1"/>
</dbReference>
<reference evidence="8 10" key="4">
    <citation type="submission" date="2022-05" db="EMBL/GenBank/DDBJ databases">
        <title>Complete sequence of strain NY11312.</title>
        <authorList>
            <person name="Zhou D."/>
        </authorList>
    </citation>
    <scope>NUCLEOTIDE SEQUENCE [LARGE SCALE GENOMIC DNA]</scope>
    <source>
        <strain evidence="8 10">NY11312</strain>
    </source>
</reference>
<dbReference type="Gene3D" id="2.60.120.10">
    <property type="entry name" value="Jelly Rolls"/>
    <property type="match status" value="1"/>
</dbReference>
<dbReference type="PROSITE" id="PS50042">
    <property type="entry name" value="CNMP_BINDING_3"/>
    <property type="match status" value="1"/>
</dbReference>
<dbReference type="PROSITE" id="PS00042">
    <property type="entry name" value="HTH_CRP_1"/>
    <property type="match status" value="1"/>
</dbReference>
<evidence type="ECO:0000313" key="10">
    <source>
        <dbReference type="Proteomes" id="UP001211866"/>
    </source>
</evidence>
<keyword evidence="10" id="KW-1185">Reference proteome</keyword>
<dbReference type="GO" id="GO:0005829">
    <property type="term" value="C:cytosol"/>
    <property type="evidence" value="ECO:0007669"/>
    <property type="project" value="TreeGrafter"/>
</dbReference>
<dbReference type="InterPro" id="IPR036390">
    <property type="entry name" value="WH_DNA-bd_sf"/>
</dbReference>
<dbReference type="KEGG" id="afa:UZ73_02140"/>
<gene>
    <name evidence="6" type="ORF">DF183_02965</name>
    <name evidence="8" type="ORF">M2J83_13225</name>
    <name evidence="7" type="ORF">MXF72_06945</name>
</gene>
<keyword evidence="2" id="KW-0238">DNA-binding</keyword>
<dbReference type="InterPro" id="IPR050397">
    <property type="entry name" value="Env_Response_Regulators"/>
</dbReference>
<dbReference type="GO" id="GO:0003700">
    <property type="term" value="F:DNA-binding transcription factor activity"/>
    <property type="evidence" value="ECO:0007669"/>
    <property type="project" value="InterPro"/>
</dbReference>
<evidence type="ECO:0000313" key="6">
    <source>
        <dbReference type="EMBL" id="PWE15706.1"/>
    </source>
</evidence>
<dbReference type="InterPro" id="IPR014710">
    <property type="entry name" value="RmlC-like_jellyroll"/>
</dbReference>
<evidence type="ECO:0000259" key="5">
    <source>
        <dbReference type="PROSITE" id="PS51063"/>
    </source>
</evidence>
<dbReference type="Pfam" id="PF13545">
    <property type="entry name" value="HTH_Crp_2"/>
    <property type="match status" value="1"/>
</dbReference>
<accession>A0A0A2N0E3</accession>
<dbReference type="SMART" id="SM00419">
    <property type="entry name" value="HTH_CRP"/>
    <property type="match status" value="1"/>
</dbReference>
<dbReference type="EMBL" id="CP096916">
    <property type="protein sequence ID" value="WBM36772.1"/>
    <property type="molecule type" value="Genomic_DNA"/>
</dbReference>
<dbReference type="eggNOG" id="COG0664">
    <property type="taxonomic scope" value="Bacteria"/>
</dbReference>
<dbReference type="EMBL" id="CP095873">
    <property type="protein sequence ID" value="UPL22811.1"/>
    <property type="molecule type" value="Genomic_DNA"/>
</dbReference>
<evidence type="ECO:0000256" key="2">
    <source>
        <dbReference type="ARBA" id="ARBA00023125"/>
    </source>
</evidence>
<dbReference type="CDD" id="cd00038">
    <property type="entry name" value="CAP_ED"/>
    <property type="match status" value="1"/>
</dbReference>
<dbReference type="Proteomes" id="UP000830925">
    <property type="component" value="Chromosome"/>
</dbReference>
<feature type="domain" description="HTH crp-type" evidence="5">
    <location>
        <begin position="158"/>
        <end position="231"/>
    </location>
</feature>
<dbReference type="InterPro" id="IPR012318">
    <property type="entry name" value="HTH_CRP"/>
</dbReference>
<dbReference type="GeneID" id="96773869"/>
<dbReference type="PRINTS" id="PR00034">
    <property type="entry name" value="HTHCRP"/>
</dbReference>
<dbReference type="RefSeq" id="WP_009455938.1">
    <property type="nucleotide sequence ID" value="NZ_CAXOJJ010000003.1"/>
</dbReference>
<dbReference type="OrthoDB" id="7643467at2"/>
<organism evidence="6 9">
    <name type="scientific">Alcaligenes faecalis</name>
    <dbReference type="NCBI Taxonomy" id="511"/>
    <lineage>
        <taxon>Bacteria</taxon>
        <taxon>Pseudomonadati</taxon>
        <taxon>Pseudomonadota</taxon>
        <taxon>Betaproteobacteria</taxon>
        <taxon>Burkholderiales</taxon>
        <taxon>Alcaligenaceae</taxon>
        <taxon>Alcaligenes</taxon>
    </lineage>
</organism>
<dbReference type="EMBL" id="QEXO01000001">
    <property type="protein sequence ID" value="PWE15706.1"/>
    <property type="molecule type" value="Genomic_DNA"/>
</dbReference>
<dbReference type="PANTHER" id="PTHR24567:SF75">
    <property type="entry name" value="FUMARATE AND NITRATE REDUCTION REGULATORY PROTEIN"/>
    <property type="match status" value="1"/>
</dbReference>
<keyword evidence="3" id="KW-0804">Transcription</keyword>
<reference evidence="6 9" key="2">
    <citation type="submission" date="2018-05" db="EMBL/GenBank/DDBJ databases">
        <authorList>
            <person name="Lanie J.A."/>
            <person name="Ng W.-L."/>
            <person name="Kazmierczak K.M."/>
            <person name="Andrzejewski T.M."/>
            <person name="Davidsen T.M."/>
            <person name="Wayne K.J."/>
            <person name="Tettelin H."/>
            <person name="Glass J.I."/>
            <person name="Rusch D."/>
            <person name="Podicherti R."/>
            <person name="Tsui H.-C.T."/>
            <person name="Winkler M.E."/>
        </authorList>
    </citation>
    <scope>NUCLEOTIDE SEQUENCE [LARGE SCALE GENOMIC DNA]</scope>
    <source>
        <strain evidence="6 9">YBY</strain>
    </source>
</reference>
<name>A0A0A2N0E3_ALCFA</name>
<proteinExistence type="predicted"/>
<protein>
    <submittedName>
        <fullName evidence="7">Helix-turn-helix domain-containing protein</fullName>
    </submittedName>
    <submittedName>
        <fullName evidence="6">Transcriptional regulator</fullName>
    </submittedName>
</protein>
<evidence type="ECO:0000313" key="8">
    <source>
        <dbReference type="EMBL" id="WBM36772.1"/>
    </source>
</evidence>
<dbReference type="InterPro" id="IPR000595">
    <property type="entry name" value="cNMP-bd_dom"/>
</dbReference>
<dbReference type="Proteomes" id="UP001211866">
    <property type="component" value="Chromosome"/>
</dbReference>
<reference evidence="7" key="3">
    <citation type="submission" date="2022-04" db="EMBL/GenBank/DDBJ databases">
        <title>Genomic mining of Alcaligenes faecalis D334 producing ectoin and derivatives.</title>
        <authorList>
            <person name="Doan V.T."/>
            <person name="Quach N.T."/>
            <person name="Vu T.-H.-N."/>
            <person name="Phi Q.-T."/>
        </authorList>
    </citation>
    <scope>NUCLEOTIDE SEQUENCE</scope>
    <source>
        <strain evidence="7">D334</strain>
    </source>
</reference>
<evidence type="ECO:0000259" key="4">
    <source>
        <dbReference type="PROSITE" id="PS50042"/>
    </source>
</evidence>
<dbReference type="InterPro" id="IPR018335">
    <property type="entry name" value="Tscrpt_reg_HTH_Crp-type_CS"/>
</dbReference>
<accession>A0A0M7E3F9</accession>
<evidence type="ECO:0000256" key="1">
    <source>
        <dbReference type="ARBA" id="ARBA00023015"/>
    </source>
</evidence>
<keyword evidence="1" id="KW-0805">Transcription regulation</keyword>
<reference evidence="6 9" key="1">
    <citation type="submission" date="2018-05" db="EMBL/GenBank/DDBJ databases">
        <title>Genome Sequence of an Efficient Indole-Degrading Bacterium, Alcaligenes sp.YBY.</title>
        <authorList>
            <person name="Yang B."/>
        </authorList>
    </citation>
    <scope>NUCLEOTIDE SEQUENCE [LARGE SCALE GENOMIC DNA]</scope>
    <source>
        <strain evidence="6 9">YBY</strain>
    </source>
</reference>
<dbReference type="AlphaFoldDB" id="A0A0A2N0E3"/>
<dbReference type="Gene3D" id="1.10.10.10">
    <property type="entry name" value="Winged helix-like DNA-binding domain superfamily/Winged helix DNA-binding domain"/>
    <property type="match status" value="1"/>
</dbReference>
<dbReference type="InterPro" id="IPR018490">
    <property type="entry name" value="cNMP-bd_dom_sf"/>
</dbReference>
<dbReference type="InterPro" id="IPR036388">
    <property type="entry name" value="WH-like_DNA-bd_sf"/>
</dbReference>
<evidence type="ECO:0000313" key="7">
    <source>
        <dbReference type="EMBL" id="UPL22811.1"/>
    </source>
</evidence>
<feature type="domain" description="Cyclic nucleotide-binding" evidence="4">
    <location>
        <begin position="24"/>
        <end position="102"/>
    </location>
</feature>
<sequence>MQKRISVTADSIRCSSCMLNEVCLPLGMPKHEMERLDELVKERIRIPKGGVLFRLADSVEGIYGLRSGSIKMQLEDSTGHIQITGFLLPGEILGMDSLVENRHVSHAIALEDSEVCVIRLDDLDRLSAQLPILQQQFRRLMSKEINRAHQLMMTLAGLRSEQRLAAFLLNLSQRLSLLGYSPYEFILRMSREEIGNFLGLTLETVSRLFSRFAREGLLKISQREVHLLDLAALRTLAGTECD</sequence>
<dbReference type="GO" id="GO:0003677">
    <property type="term" value="F:DNA binding"/>
    <property type="evidence" value="ECO:0007669"/>
    <property type="project" value="UniProtKB-KW"/>
</dbReference>
<dbReference type="Proteomes" id="UP000245216">
    <property type="component" value="Unassembled WGS sequence"/>
</dbReference>
<dbReference type="Pfam" id="PF00027">
    <property type="entry name" value="cNMP_binding"/>
    <property type="match status" value="1"/>
</dbReference>